<dbReference type="EMBL" id="KR029608">
    <property type="protein sequence ID" value="AKH48696.1"/>
    <property type="molecule type" value="Genomic_DNA"/>
</dbReference>
<organism evidence="1">
    <name type="scientific">uncultured marine virus</name>
    <dbReference type="NCBI Taxonomy" id="186617"/>
    <lineage>
        <taxon>Viruses</taxon>
        <taxon>environmental samples</taxon>
    </lineage>
</organism>
<evidence type="ECO:0000313" key="1">
    <source>
        <dbReference type="EMBL" id="AKH48696.1"/>
    </source>
</evidence>
<accession>A0A0F7LBV3</accession>
<name>A0A0F7LBV3_9VIRU</name>
<protein>
    <submittedName>
        <fullName evidence="1">Uncharacterized protein</fullName>
    </submittedName>
</protein>
<proteinExistence type="predicted"/>
<reference evidence="1" key="1">
    <citation type="journal article" date="2015" name="Front. Microbiol.">
        <title>Combining genomic sequencing methods to explore viral diversity and reveal potential virus-host interactions.</title>
        <authorList>
            <person name="Chow C.E."/>
            <person name="Winget D.M."/>
            <person name="White R.A.III."/>
            <person name="Hallam S.J."/>
            <person name="Suttle C.A."/>
        </authorList>
    </citation>
    <scope>NUCLEOTIDE SEQUENCE</scope>
    <source>
        <strain evidence="1">Oxic3_2</strain>
    </source>
</reference>
<sequence length="59" mass="6517">MVCISVRRLCIDECVDLIIGSPGSSVRTLADAKAEPVFLEIAPEYPPSFIHKPFAMRPE</sequence>
<reference evidence="1" key="2">
    <citation type="submission" date="2015-03" db="EMBL/GenBank/DDBJ databases">
        <authorList>
            <person name="Chow C.-E.T."/>
            <person name="Winget D.M."/>
            <person name="White R.A.III."/>
            <person name="Hallam S.J."/>
            <person name="Suttle C.A."/>
        </authorList>
    </citation>
    <scope>NUCLEOTIDE SEQUENCE</scope>
    <source>
        <strain evidence="1">Oxic3_2</strain>
    </source>
</reference>